<dbReference type="Pfam" id="PF10150">
    <property type="entry name" value="RNase_E_G"/>
    <property type="match status" value="1"/>
</dbReference>
<dbReference type="Proteomes" id="UP000509549">
    <property type="component" value="Chromosome"/>
</dbReference>
<dbReference type="PANTHER" id="PTHR30001">
    <property type="entry name" value="RIBONUCLEASE"/>
    <property type="match status" value="1"/>
</dbReference>
<proteinExistence type="inferred from homology"/>
<evidence type="ECO:0000256" key="11">
    <source>
        <dbReference type="ARBA" id="ARBA00022723"/>
    </source>
</evidence>
<evidence type="ECO:0000256" key="10">
    <source>
        <dbReference type="ARBA" id="ARBA00022722"/>
    </source>
</evidence>
<dbReference type="InterPro" id="IPR019307">
    <property type="entry name" value="RNA-bd_AU-1/RNase_E/G"/>
</dbReference>
<organism evidence="19 20">
    <name type="scientific">Candidatus Azoamicus ciliaticola</name>
    <dbReference type="NCBI Taxonomy" id="2652803"/>
    <lineage>
        <taxon>Bacteria</taxon>
        <taxon>Pseudomonadati</taxon>
        <taxon>Pseudomonadota</taxon>
        <taxon>Gammaproteobacteria</taxon>
        <taxon>Candidatus Azoamicaceae</taxon>
        <taxon>Candidatus Azoamicus</taxon>
    </lineage>
</organism>
<feature type="domain" description="S1 motif" evidence="18">
    <location>
        <begin position="40"/>
        <end position="114"/>
    </location>
</feature>
<dbReference type="InterPro" id="IPR004659">
    <property type="entry name" value="RNase_E/G"/>
</dbReference>
<dbReference type="GO" id="GO:0005737">
    <property type="term" value="C:cytoplasm"/>
    <property type="evidence" value="ECO:0007669"/>
    <property type="project" value="UniProtKB-SubCell"/>
</dbReference>
<keyword evidence="12" id="KW-0699">rRNA-binding</keyword>
<reference evidence="19 20" key="1">
    <citation type="submission" date="2020-04" db="EMBL/GenBank/DDBJ databases">
        <authorList>
            <person name="Graf S J."/>
        </authorList>
    </citation>
    <scope>NUCLEOTIDE SEQUENCE [LARGE SCALE GENOMIC DNA]</scope>
    <source>
        <strain evidence="19">1</strain>
    </source>
</reference>
<dbReference type="Gene3D" id="2.40.50.140">
    <property type="entry name" value="Nucleic acid-binding proteins"/>
    <property type="match status" value="1"/>
</dbReference>
<dbReference type="GO" id="GO:0008033">
    <property type="term" value="P:tRNA processing"/>
    <property type="evidence" value="ECO:0007669"/>
    <property type="project" value="UniProtKB-KW"/>
</dbReference>
<keyword evidence="10" id="KW-0540">Nuclease</keyword>
<evidence type="ECO:0000256" key="6">
    <source>
        <dbReference type="ARBA" id="ARBA00022490"/>
    </source>
</evidence>
<evidence type="ECO:0000256" key="17">
    <source>
        <dbReference type="ARBA" id="ARBA00023136"/>
    </source>
</evidence>
<dbReference type="GO" id="GO:0004540">
    <property type="term" value="F:RNA nuclease activity"/>
    <property type="evidence" value="ECO:0007669"/>
    <property type="project" value="InterPro"/>
</dbReference>
<evidence type="ECO:0000256" key="8">
    <source>
        <dbReference type="ARBA" id="ARBA00022552"/>
    </source>
</evidence>
<keyword evidence="8" id="KW-0698">rRNA processing</keyword>
<evidence type="ECO:0000256" key="9">
    <source>
        <dbReference type="ARBA" id="ARBA00022694"/>
    </source>
</evidence>
<dbReference type="GO" id="GO:0019843">
    <property type="term" value="F:rRNA binding"/>
    <property type="evidence" value="ECO:0007669"/>
    <property type="project" value="UniProtKB-KW"/>
</dbReference>
<dbReference type="GO" id="GO:0046872">
    <property type="term" value="F:metal ion binding"/>
    <property type="evidence" value="ECO:0007669"/>
    <property type="project" value="UniProtKB-KW"/>
</dbReference>
<name>A0A6J5JWY4_9GAMM</name>
<dbReference type="Gene3D" id="3.40.1260.20">
    <property type="entry name" value="Ribonuclease E, catalytic domain"/>
    <property type="match status" value="1"/>
</dbReference>
<evidence type="ECO:0000256" key="3">
    <source>
        <dbReference type="ARBA" id="ARBA00005663"/>
    </source>
</evidence>
<keyword evidence="20" id="KW-1185">Reference proteome</keyword>
<evidence type="ECO:0000256" key="13">
    <source>
        <dbReference type="ARBA" id="ARBA00022759"/>
    </source>
</evidence>
<dbReference type="Pfam" id="PF00575">
    <property type="entry name" value="S1"/>
    <property type="match status" value="1"/>
</dbReference>
<keyword evidence="13" id="KW-0255">Endonuclease</keyword>
<gene>
    <name evidence="19" type="primary">rne</name>
    <name evidence="19" type="ORF">ESZ_00206</name>
</gene>
<protein>
    <recommendedName>
        <fullName evidence="4">Ribonuclease G</fullName>
    </recommendedName>
</protein>
<dbReference type="InterPro" id="IPR048583">
    <property type="entry name" value="RNase_E_G_thioredoxin-like"/>
</dbReference>
<dbReference type="InterPro" id="IPR003029">
    <property type="entry name" value="S1_domain"/>
</dbReference>
<evidence type="ECO:0000256" key="5">
    <source>
        <dbReference type="ARBA" id="ARBA00022475"/>
    </source>
</evidence>
<dbReference type="AlphaFoldDB" id="A0A6J5JWY4"/>
<evidence type="ECO:0000256" key="7">
    <source>
        <dbReference type="ARBA" id="ARBA00022519"/>
    </source>
</evidence>
<dbReference type="SMART" id="SM00316">
    <property type="entry name" value="S1"/>
    <property type="match status" value="1"/>
</dbReference>
<keyword evidence="9" id="KW-0819">tRNA processing</keyword>
<evidence type="ECO:0000256" key="2">
    <source>
        <dbReference type="ARBA" id="ARBA00004496"/>
    </source>
</evidence>
<evidence type="ECO:0000256" key="15">
    <source>
        <dbReference type="ARBA" id="ARBA00022842"/>
    </source>
</evidence>
<keyword evidence="6" id="KW-0963">Cytoplasm</keyword>
<comment type="subcellular location">
    <subcellularLocation>
        <location evidence="2">Cytoplasm</location>
    </subcellularLocation>
</comment>
<evidence type="ECO:0000256" key="16">
    <source>
        <dbReference type="ARBA" id="ARBA00022884"/>
    </source>
</evidence>
<dbReference type="SUPFAM" id="SSF50249">
    <property type="entry name" value="Nucleic acid-binding proteins"/>
    <property type="match status" value="1"/>
</dbReference>
<evidence type="ECO:0000313" key="20">
    <source>
        <dbReference type="Proteomes" id="UP000509549"/>
    </source>
</evidence>
<evidence type="ECO:0000256" key="14">
    <source>
        <dbReference type="ARBA" id="ARBA00022801"/>
    </source>
</evidence>
<evidence type="ECO:0000256" key="12">
    <source>
        <dbReference type="ARBA" id="ARBA00022730"/>
    </source>
</evidence>
<keyword evidence="11" id="KW-0479">Metal-binding</keyword>
<dbReference type="CDD" id="cd04453">
    <property type="entry name" value="S1_RNase_E"/>
    <property type="match status" value="1"/>
</dbReference>
<evidence type="ECO:0000313" key="19">
    <source>
        <dbReference type="EMBL" id="CAB3976406.1"/>
    </source>
</evidence>
<accession>A0A6J5JWY4</accession>
<comment type="cofactor">
    <cofactor evidence="1">
        <name>Mg(2+)</name>
        <dbReference type="ChEBI" id="CHEBI:18420"/>
    </cofactor>
</comment>
<keyword evidence="16" id="KW-0694">RNA-binding</keyword>
<keyword evidence="7" id="KW-0997">Cell inner membrane</keyword>
<dbReference type="NCBIfam" id="TIGR00757">
    <property type="entry name" value="RNaseEG"/>
    <property type="match status" value="1"/>
</dbReference>
<dbReference type="InterPro" id="IPR012340">
    <property type="entry name" value="NA-bd_OB-fold"/>
</dbReference>
<dbReference type="Pfam" id="PF20833">
    <property type="entry name" value="RNase_E_G_Thio"/>
    <property type="match status" value="1"/>
</dbReference>
<comment type="similarity">
    <text evidence="3">Belongs to the RNase E/G family. RNase G subfamily.</text>
</comment>
<sequence length="525" mass="60437">MMKKILINTNEFNETRLAVLEDDFLFNLEIENKKLIPKKGNIYKGVITKVEPSLDAVFVNYGENKEGFLPFKEIIKDYVNFNKSSKNLLTKGKEILVQIEKEERKNKSAALTTYISLAGFYLVLMPSSSNLEGISRHIEGEMRNNLKDKLTNISIPDDMGIIVRTAGISKSLEELKWELNVLLAQYNLIKNSSKIFKAPCLIHEESDLIVRSVRDYLRSDIEEIIVDNIKTFNYLYKYLVNINSDFVSKIRLYCENMPLFSKYKVEQQIELAFKREIFLPSGGSIIIDHTEALVSIDVNSAKSNRCLDIKETALQTNLEAINEIARQMRLRDLGGLIIVDLIDMPDNNSQKTIEKKIKELILFDRAKIQIGKISKFGLLEMSRQRIRQSLSESNQEVCDKCNGNGKVYNIETLSNKILRAIEEESYNTNQINIEVNIKLMVYLLNLKKIELLRIEKVQNIKIIIIPNDQLSLLDYKIYKLKLSQKNKYKEMIKNNNIKGKKNVGINVKNDSHVSSIVKAIIKIIK</sequence>
<dbReference type="EMBL" id="LR794158">
    <property type="protein sequence ID" value="CAB3976406.1"/>
    <property type="molecule type" value="Genomic_DNA"/>
</dbReference>
<keyword evidence="17" id="KW-0472">Membrane</keyword>
<dbReference type="PANTHER" id="PTHR30001:SF1">
    <property type="entry name" value="RIBONUCLEASE E_G-LIKE PROTEIN, CHLOROPLASTIC"/>
    <property type="match status" value="1"/>
</dbReference>
<keyword evidence="14 19" id="KW-0378">Hydrolase</keyword>
<keyword evidence="5" id="KW-1003">Cell membrane</keyword>
<evidence type="ECO:0000259" key="18">
    <source>
        <dbReference type="PROSITE" id="PS50126"/>
    </source>
</evidence>
<dbReference type="PROSITE" id="PS50126">
    <property type="entry name" value="S1"/>
    <property type="match status" value="1"/>
</dbReference>
<dbReference type="GO" id="GO:0004519">
    <property type="term" value="F:endonuclease activity"/>
    <property type="evidence" value="ECO:0007669"/>
    <property type="project" value="UniProtKB-KW"/>
</dbReference>
<dbReference type="KEGG" id="acil:ESZ_00206"/>
<dbReference type="GO" id="GO:0016787">
    <property type="term" value="F:hydrolase activity"/>
    <property type="evidence" value="ECO:0007669"/>
    <property type="project" value="UniProtKB-KW"/>
</dbReference>
<keyword evidence="15" id="KW-0460">Magnesium</keyword>
<evidence type="ECO:0000256" key="4">
    <source>
        <dbReference type="ARBA" id="ARBA00017719"/>
    </source>
</evidence>
<dbReference type="GO" id="GO:0006364">
    <property type="term" value="P:rRNA processing"/>
    <property type="evidence" value="ECO:0007669"/>
    <property type="project" value="UniProtKB-KW"/>
</dbReference>
<evidence type="ECO:0000256" key="1">
    <source>
        <dbReference type="ARBA" id="ARBA00001946"/>
    </source>
</evidence>